<dbReference type="InterPro" id="IPR014729">
    <property type="entry name" value="Rossmann-like_a/b/a_fold"/>
</dbReference>
<sequence length="130" mass="14877">MKRVITYGTYDLLHYGHIALLKRARALGDFLVVALSSDEFNAGKGKQAYFSYEERKVMLEAIRYVDLVVPEQTWGQKTEDIARYGIDVFVMGDDWDGEFDDQLKGLCEVVYLPRTPEVSTTQIKSDMRLG</sequence>
<dbReference type="SUPFAM" id="SSF52374">
    <property type="entry name" value="Nucleotidylyl transferase"/>
    <property type="match status" value="1"/>
</dbReference>
<dbReference type="InterPro" id="IPR050385">
    <property type="entry name" value="Archaeal_FAD_synthase"/>
</dbReference>
<evidence type="ECO:0000313" key="5">
    <source>
        <dbReference type="Proteomes" id="UP001289581"/>
    </source>
</evidence>
<dbReference type="InterPro" id="IPR006409">
    <property type="entry name" value="G3P_cytidylTrfase"/>
</dbReference>
<dbReference type="Gene3D" id="3.40.50.620">
    <property type="entry name" value="HUPs"/>
    <property type="match status" value="1"/>
</dbReference>
<dbReference type="PANTHER" id="PTHR43793">
    <property type="entry name" value="FAD SYNTHASE"/>
    <property type="match status" value="1"/>
</dbReference>
<dbReference type="RefSeq" id="WP_075371685.1">
    <property type="nucleotide sequence ID" value="NZ_JAXBCZ010000001.1"/>
</dbReference>
<dbReference type="PANTHER" id="PTHR43793:SF1">
    <property type="entry name" value="FAD SYNTHASE"/>
    <property type="match status" value="1"/>
</dbReference>
<evidence type="ECO:0000256" key="1">
    <source>
        <dbReference type="ARBA" id="ARBA00022679"/>
    </source>
</evidence>
<reference evidence="4 5" key="1">
    <citation type="submission" date="2023-06" db="EMBL/GenBank/DDBJ databases">
        <title>Actinomyces orist ORNL 0101 HMT-893 genome.</title>
        <authorList>
            <person name="Johnston C.D."/>
            <person name="Chen T."/>
            <person name="Dewhirst F.E."/>
        </authorList>
    </citation>
    <scope>NUCLEOTIDE SEQUENCE [LARGE SCALE GENOMIC DNA]</scope>
    <source>
        <strain evidence="4 5">ORNL 0101</strain>
    </source>
</reference>
<dbReference type="GO" id="GO:0046872">
    <property type="term" value="F:metal ion binding"/>
    <property type="evidence" value="ECO:0007669"/>
    <property type="project" value="InterPro"/>
</dbReference>
<evidence type="ECO:0000259" key="3">
    <source>
        <dbReference type="Pfam" id="PF01467"/>
    </source>
</evidence>
<keyword evidence="2 4" id="KW-0548">Nucleotidyltransferase</keyword>
<feature type="domain" description="Cytidyltransferase-like" evidence="3">
    <location>
        <begin position="5"/>
        <end position="124"/>
    </location>
</feature>
<dbReference type="Pfam" id="PF01467">
    <property type="entry name" value="CTP_transf_like"/>
    <property type="match status" value="1"/>
</dbReference>
<accession>A0AAW9KV19</accession>
<organism evidence="4 5">
    <name type="scientific">Actinomyces oris</name>
    <dbReference type="NCBI Taxonomy" id="544580"/>
    <lineage>
        <taxon>Bacteria</taxon>
        <taxon>Bacillati</taxon>
        <taxon>Actinomycetota</taxon>
        <taxon>Actinomycetes</taxon>
        <taxon>Actinomycetales</taxon>
        <taxon>Actinomycetaceae</taxon>
        <taxon>Actinomyces</taxon>
    </lineage>
</organism>
<evidence type="ECO:0000256" key="2">
    <source>
        <dbReference type="ARBA" id="ARBA00022695"/>
    </source>
</evidence>
<dbReference type="NCBIfam" id="TIGR00125">
    <property type="entry name" value="cyt_tran_rel"/>
    <property type="match status" value="1"/>
</dbReference>
<dbReference type="EMBL" id="JAXBCZ010000001">
    <property type="protein sequence ID" value="MEA1303860.1"/>
    <property type="molecule type" value="Genomic_DNA"/>
</dbReference>
<protein>
    <submittedName>
        <fullName evidence="4">Glycerol-3-phosphate cytidylyltransferase</fullName>
        <ecNumber evidence="4">2.7.7.39</ecNumber>
    </submittedName>
</protein>
<dbReference type="EC" id="2.7.7.39" evidence="4"/>
<proteinExistence type="predicted"/>
<gene>
    <name evidence="4" type="primary">tagD</name>
    <name evidence="4" type="ORF">QU665_01970</name>
</gene>
<dbReference type="NCBIfam" id="TIGR01518">
    <property type="entry name" value="g3p_cytidyltrns"/>
    <property type="match status" value="1"/>
</dbReference>
<name>A0AAW9KV19_9ACTO</name>
<dbReference type="Proteomes" id="UP001289581">
    <property type="component" value="Unassembled WGS sequence"/>
</dbReference>
<dbReference type="GO" id="GO:0047348">
    <property type="term" value="F:glycerol-3-phosphate cytidylyltransferase activity"/>
    <property type="evidence" value="ECO:0007669"/>
    <property type="project" value="UniProtKB-EC"/>
</dbReference>
<comment type="caution">
    <text evidence="4">The sequence shown here is derived from an EMBL/GenBank/DDBJ whole genome shotgun (WGS) entry which is preliminary data.</text>
</comment>
<keyword evidence="5" id="KW-1185">Reference proteome</keyword>
<dbReference type="AlphaFoldDB" id="A0AAW9KV19"/>
<dbReference type="GO" id="GO:0005737">
    <property type="term" value="C:cytoplasm"/>
    <property type="evidence" value="ECO:0007669"/>
    <property type="project" value="InterPro"/>
</dbReference>
<dbReference type="GO" id="GO:0019350">
    <property type="term" value="P:teichoic acid biosynthetic process"/>
    <property type="evidence" value="ECO:0007669"/>
    <property type="project" value="InterPro"/>
</dbReference>
<dbReference type="InterPro" id="IPR004821">
    <property type="entry name" value="Cyt_trans-like"/>
</dbReference>
<evidence type="ECO:0000313" key="4">
    <source>
        <dbReference type="EMBL" id="MEA1303860.1"/>
    </source>
</evidence>
<keyword evidence="1 4" id="KW-0808">Transferase</keyword>